<comment type="caution">
    <text evidence="1">The sequence shown here is derived from an EMBL/GenBank/DDBJ whole genome shotgun (WGS) entry which is preliminary data.</text>
</comment>
<organism evidence="1 2">
    <name type="scientific">Bugula neritina</name>
    <name type="common">Brown bryozoan</name>
    <name type="synonym">Sertularia neritina</name>
    <dbReference type="NCBI Taxonomy" id="10212"/>
    <lineage>
        <taxon>Eukaryota</taxon>
        <taxon>Metazoa</taxon>
        <taxon>Spiralia</taxon>
        <taxon>Lophotrochozoa</taxon>
        <taxon>Bryozoa</taxon>
        <taxon>Gymnolaemata</taxon>
        <taxon>Cheilostomatida</taxon>
        <taxon>Flustrina</taxon>
        <taxon>Buguloidea</taxon>
        <taxon>Bugulidae</taxon>
        <taxon>Bugula</taxon>
    </lineage>
</organism>
<dbReference type="EMBL" id="VXIV02002991">
    <property type="protein sequence ID" value="KAF6021620.1"/>
    <property type="molecule type" value="Genomic_DNA"/>
</dbReference>
<proteinExistence type="predicted"/>
<name>A0A7J7J5W2_BUGNE</name>
<reference evidence="1" key="1">
    <citation type="submission" date="2020-06" db="EMBL/GenBank/DDBJ databases">
        <title>Draft genome of Bugula neritina, a colonial animal packing powerful symbionts and potential medicines.</title>
        <authorList>
            <person name="Rayko M."/>
        </authorList>
    </citation>
    <scope>NUCLEOTIDE SEQUENCE [LARGE SCALE GENOMIC DNA]</scope>
    <source>
        <strain evidence="1">Kwan_BN1</strain>
    </source>
</reference>
<protein>
    <submittedName>
        <fullName evidence="1">Uncharacterized protein</fullName>
    </submittedName>
</protein>
<dbReference type="AlphaFoldDB" id="A0A7J7J5W2"/>
<dbReference type="Proteomes" id="UP000593567">
    <property type="component" value="Unassembled WGS sequence"/>
</dbReference>
<sequence>MPFRFSTTRESSAKDSITLKSQSVETSKKGIPCRCEYSSAVNSLTCRKYNCMMICRKYNCIIICRKY</sequence>
<keyword evidence="2" id="KW-1185">Reference proteome</keyword>
<gene>
    <name evidence="1" type="ORF">EB796_020081</name>
</gene>
<accession>A0A7J7J5W2</accession>
<evidence type="ECO:0000313" key="2">
    <source>
        <dbReference type="Proteomes" id="UP000593567"/>
    </source>
</evidence>
<evidence type="ECO:0000313" key="1">
    <source>
        <dbReference type="EMBL" id="KAF6021620.1"/>
    </source>
</evidence>